<feature type="transmembrane region" description="Helical" evidence="1">
    <location>
        <begin position="25"/>
        <end position="44"/>
    </location>
</feature>
<feature type="transmembrane region" description="Helical" evidence="1">
    <location>
        <begin position="50"/>
        <end position="71"/>
    </location>
</feature>
<reference evidence="2" key="1">
    <citation type="submission" date="2020-02" db="EMBL/GenBank/DDBJ databases">
        <authorList>
            <person name="Meier V. D."/>
        </authorList>
    </citation>
    <scope>NUCLEOTIDE SEQUENCE</scope>
    <source>
        <strain evidence="2">AVDCRST_MAG32</strain>
    </source>
</reference>
<dbReference type="AlphaFoldDB" id="A0A6J4NAI8"/>
<sequence>MEVRHLSRFLTGVPMIGPLPPLHRYLLVLAALLVCAGLGVWAGLENDVPVGVSAGVVAGVAIGLAAAFLLVHDFQRRSSRADGTGGHSH</sequence>
<accession>A0A6J4NAI8</accession>
<keyword evidence="1" id="KW-0812">Transmembrane</keyword>
<evidence type="ECO:0000256" key="1">
    <source>
        <dbReference type="SAM" id="Phobius"/>
    </source>
</evidence>
<name>A0A6J4NAI8_9ACTN</name>
<protein>
    <submittedName>
        <fullName evidence="2">Uncharacterized protein</fullName>
    </submittedName>
</protein>
<dbReference type="EMBL" id="CADCUM010000077">
    <property type="protein sequence ID" value="CAA9382729.1"/>
    <property type="molecule type" value="Genomic_DNA"/>
</dbReference>
<proteinExistence type="predicted"/>
<evidence type="ECO:0000313" key="2">
    <source>
        <dbReference type="EMBL" id="CAA9382729.1"/>
    </source>
</evidence>
<organism evidence="2">
    <name type="scientific">uncultured Nocardioides sp</name>
    <dbReference type="NCBI Taxonomy" id="198441"/>
    <lineage>
        <taxon>Bacteria</taxon>
        <taxon>Bacillati</taxon>
        <taxon>Actinomycetota</taxon>
        <taxon>Actinomycetes</taxon>
        <taxon>Propionibacteriales</taxon>
        <taxon>Nocardioidaceae</taxon>
        <taxon>Nocardioides</taxon>
        <taxon>environmental samples</taxon>
    </lineage>
</organism>
<keyword evidence="1" id="KW-0472">Membrane</keyword>
<gene>
    <name evidence="2" type="ORF">AVDCRST_MAG32-1773</name>
</gene>
<keyword evidence="1" id="KW-1133">Transmembrane helix</keyword>